<proteinExistence type="predicted"/>
<dbReference type="EMBL" id="JBHMAS010000064">
    <property type="protein sequence ID" value="MFB9783020.1"/>
    <property type="molecule type" value="Genomic_DNA"/>
</dbReference>
<dbReference type="RefSeq" id="WP_378375791.1">
    <property type="nucleotide sequence ID" value="NZ_JBHMAS010000064.1"/>
</dbReference>
<dbReference type="Proteomes" id="UP001589587">
    <property type="component" value="Unassembled WGS sequence"/>
</dbReference>
<evidence type="ECO:0000313" key="2">
    <source>
        <dbReference type="Proteomes" id="UP001589587"/>
    </source>
</evidence>
<organism evidence="1 2">
    <name type="scientific">Rhodococcus baikonurensis</name>
    <dbReference type="NCBI Taxonomy" id="172041"/>
    <lineage>
        <taxon>Bacteria</taxon>
        <taxon>Bacillati</taxon>
        <taxon>Actinomycetota</taxon>
        <taxon>Actinomycetes</taxon>
        <taxon>Mycobacteriales</taxon>
        <taxon>Nocardiaceae</taxon>
        <taxon>Rhodococcus</taxon>
        <taxon>Rhodococcus erythropolis group</taxon>
    </lineage>
</organism>
<reference evidence="1 2" key="1">
    <citation type="submission" date="2024-09" db="EMBL/GenBank/DDBJ databases">
        <authorList>
            <person name="Sun Q."/>
            <person name="Mori K."/>
        </authorList>
    </citation>
    <scope>NUCLEOTIDE SEQUENCE [LARGE SCALE GENOMIC DNA]</scope>
    <source>
        <strain evidence="1 2">JCM 11411</strain>
    </source>
</reference>
<name>A0ABV5XKP7_9NOCA</name>
<accession>A0ABV5XKP7</accession>
<evidence type="ECO:0000313" key="1">
    <source>
        <dbReference type="EMBL" id="MFB9783020.1"/>
    </source>
</evidence>
<comment type="caution">
    <text evidence="1">The sequence shown here is derived from an EMBL/GenBank/DDBJ whole genome shotgun (WGS) entry which is preliminary data.</text>
</comment>
<keyword evidence="2" id="KW-1185">Reference proteome</keyword>
<sequence length="114" mass="13010">MSERRRARAGAHAVGAAGAVPPELLGTFEEHGVWFDREASLRWFTRHHLKPWPMPDAYGRDNPPGRRDYAVHQWALGQGIESSRWPGSIDHVRLRALGITERTRGSRRLRHTPT</sequence>
<protein>
    <submittedName>
        <fullName evidence="1">Uncharacterized protein</fullName>
    </submittedName>
</protein>
<gene>
    <name evidence="1" type="ORF">ACFFQ6_25270</name>
</gene>